<reference evidence="2" key="1">
    <citation type="submission" date="2019-12" db="EMBL/GenBank/DDBJ databases">
        <title>Complete genome of Terracaulis silvestris 0127_4.</title>
        <authorList>
            <person name="Vieira S."/>
            <person name="Riedel T."/>
            <person name="Sproer C."/>
            <person name="Pascual J."/>
            <person name="Boedeker C."/>
            <person name="Overmann J."/>
        </authorList>
    </citation>
    <scope>NUCLEOTIDE SEQUENCE [LARGE SCALE GENOMIC DNA]</scope>
    <source>
        <strain evidence="2">0127_4</strain>
    </source>
</reference>
<evidence type="ECO:0000313" key="2">
    <source>
        <dbReference type="Proteomes" id="UP000431269"/>
    </source>
</evidence>
<dbReference type="EMBL" id="CP047045">
    <property type="protein sequence ID" value="QGZ95166.1"/>
    <property type="molecule type" value="Genomic_DNA"/>
</dbReference>
<protein>
    <submittedName>
        <fullName evidence="1">Uncharacterized protein</fullName>
    </submittedName>
</protein>
<accession>A0A6I6MP94</accession>
<gene>
    <name evidence="1" type="ORF">DSM104635_02010</name>
</gene>
<keyword evidence="2" id="KW-1185">Reference proteome</keyword>
<evidence type="ECO:0000313" key="1">
    <source>
        <dbReference type="EMBL" id="QGZ95166.1"/>
    </source>
</evidence>
<dbReference type="KEGG" id="tsv:DSM104635_02010"/>
<proteinExistence type="predicted"/>
<name>A0A6I6MP94_9CAUL</name>
<sequence length="137" mass="15606">MPTSTIWHAEESPLDEFEFVEIENVTFSYYGGPLEVGVSVRKSPRRFSVTFAPVWAFDFTDEFFDAMSGQQAERGQLNRPARIYRSDETPRVDHFRKAIQPAFAEHGVGLSEFYILAMANSISVVCQGGYRVREVTQ</sequence>
<dbReference type="Proteomes" id="UP000431269">
    <property type="component" value="Chromosome"/>
</dbReference>
<dbReference type="RefSeq" id="WP_158766051.1">
    <property type="nucleotide sequence ID" value="NZ_CP047045.1"/>
</dbReference>
<organism evidence="1 2">
    <name type="scientific">Terricaulis silvestris</name>
    <dbReference type="NCBI Taxonomy" id="2686094"/>
    <lineage>
        <taxon>Bacteria</taxon>
        <taxon>Pseudomonadati</taxon>
        <taxon>Pseudomonadota</taxon>
        <taxon>Alphaproteobacteria</taxon>
        <taxon>Caulobacterales</taxon>
        <taxon>Caulobacteraceae</taxon>
        <taxon>Terricaulis</taxon>
    </lineage>
</organism>
<dbReference type="AlphaFoldDB" id="A0A6I6MP94"/>